<name>D3F1V4_CONWI</name>
<dbReference type="InterPro" id="IPR036390">
    <property type="entry name" value="WH_DNA-bd_sf"/>
</dbReference>
<keyword evidence="3" id="KW-1185">Reference proteome</keyword>
<dbReference type="InterPro" id="IPR036388">
    <property type="entry name" value="WH-like_DNA-bd_sf"/>
</dbReference>
<evidence type="ECO:0000259" key="1">
    <source>
        <dbReference type="Pfam" id="PF03551"/>
    </source>
</evidence>
<reference evidence="2 3" key="1">
    <citation type="journal article" date="2010" name="Stand. Genomic Sci.">
        <title>Complete genome sequence of Conexibacter woesei type strain (ID131577).</title>
        <authorList>
            <person name="Pukall R."/>
            <person name="Lapidus A."/>
            <person name="Glavina Del Rio T."/>
            <person name="Copeland A."/>
            <person name="Tice H."/>
            <person name="Cheng J.-F."/>
            <person name="Lucas S."/>
            <person name="Chen F."/>
            <person name="Nolan M."/>
            <person name="Bruce D."/>
            <person name="Goodwin L."/>
            <person name="Pitluck S."/>
            <person name="Mavromatis K."/>
            <person name="Ivanova N."/>
            <person name="Ovchinnikova G."/>
            <person name="Pati A."/>
            <person name="Chen A."/>
            <person name="Palaniappan K."/>
            <person name="Land M."/>
            <person name="Hauser L."/>
            <person name="Chang Y.-J."/>
            <person name="Jeffries C.D."/>
            <person name="Chain P."/>
            <person name="Meincke L."/>
            <person name="Sims D."/>
            <person name="Brettin T."/>
            <person name="Detter J.C."/>
            <person name="Rohde M."/>
            <person name="Goeker M."/>
            <person name="Bristow J."/>
            <person name="Eisen J.A."/>
            <person name="Markowitz V."/>
            <person name="Kyrpides N.C."/>
            <person name="Klenk H.-P."/>
            <person name="Hugenholtz P."/>
        </authorList>
    </citation>
    <scope>NUCLEOTIDE SEQUENCE [LARGE SCALE GENOMIC DNA]</scope>
    <source>
        <strain evidence="3">DSM 14684 / CIP 108061 / JCM 11494 / NBRC 100937 / ID131577</strain>
    </source>
</reference>
<dbReference type="PANTHER" id="PTHR43252">
    <property type="entry name" value="TRANSCRIPTIONAL REGULATOR YQJI"/>
    <property type="match status" value="1"/>
</dbReference>
<dbReference type="PANTHER" id="PTHR43252:SF2">
    <property type="entry name" value="TRANSCRIPTION REGULATOR, PADR-LIKE FAMILY"/>
    <property type="match status" value="1"/>
</dbReference>
<reference evidence="3" key="2">
    <citation type="submission" date="2010-01" db="EMBL/GenBank/DDBJ databases">
        <title>The complete genome of Conexibacter woesei DSM 14684.</title>
        <authorList>
            <consortium name="US DOE Joint Genome Institute (JGI-PGF)"/>
            <person name="Lucas S."/>
            <person name="Copeland A."/>
            <person name="Lapidus A."/>
            <person name="Glavina del Rio T."/>
            <person name="Dalin E."/>
            <person name="Tice H."/>
            <person name="Bruce D."/>
            <person name="Goodwin L."/>
            <person name="Pitluck S."/>
            <person name="Kyrpides N."/>
            <person name="Mavromatis K."/>
            <person name="Ivanova N."/>
            <person name="Mikhailova N."/>
            <person name="Chertkov O."/>
            <person name="Brettin T."/>
            <person name="Detter J.C."/>
            <person name="Han C."/>
            <person name="Larimer F."/>
            <person name="Land M."/>
            <person name="Hauser L."/>
            <person name="Markowitz V."/>
            <person name="Cheng J.-F."/>
            <person name="Hugenholtz P."/>
            <person name="Woyke T."/>
            <person name="Wu D."/>
            <person name="Pukall R."/>
            <person name="Steenblock K."/>
            <person name="Schneider S."/>
            <person name="Klenk H.-P."/>
            <person name="Eisen J.A."/>
        </authorList>
    </citation>
    <scope>NUCLEOTIDE SEQUENCE [LARGE SCALE GENOMIC DNA]</scope>
    <source>
        <strain evidence="3">DSM 14684 / CIP 108061 / JCM 11494 / NBRC 100937 / ID131577</strain>
    </source>
</reference>
<dbReference type="KEGG" id="cwo:Cwoe_5734"/>
<dbReference type="SUPFAM" id="SSF46785">
    <property type="entry name" value="Winged helix' DNA-binding domain"/>
    <property type="match status" value="1"/>
</dbReference>
<gene>
    <name evidence="2" type="ordered locus">Cwoe_5734</name>
</gene>
<sequence>MSLRHAVLGLLAVQPSTGYELTQRFDRSLAHAWHASHSQVYPQLAQLERAGLVEVLSEGPRRSRTWEITDAGHEELRHWLVETEVDRGQRNESGVRWFFFQLLDPADRRAVVARELEYVERNGAMLDELAAKAGPETQPPSPLAPTIDLGQRINAVMAGWLRDQLAALPDDD</sequence>
<dbReference type="Gene3D" id="1.10.10.10">
    <property type="entry name" value="Winged helix-like DNA-binding domain superfamily/Winged helix DNA-binding domain"/>
    <property type="match status" value="1"/>
</dbReference>
<evidence type="ECO:0000313" key="2">
    <source>
        <dbReference type="EMBL" id="ADB54135.1"/>
    </source>
</evidence>
<dbReference type="InterPro" id="IPR005149">
    <property type="entry name" value="Tscrpt_reg_PadR_N"/>
</dbReference>
<proteinExistence type="predicted"/>
<organism evidence="2 3">
    <name type="scientific">Conexibacter woesei (strain DSM 14684 / CCUG 47730 / CIP 108061 / JCM 11494 / NBRC 100937 / ID131577)</name>
    <dbReference type="NCBI Taxonomy" id="469383"/>
    <lineage>
        <taxon>Bacteria</taxon>
        <taxon>Bacillati</taxon>
        <taxon>Actinomycetota</taxon>
        <taxon>Thermoleophilia</taxon>
        <taxon>Solirubrobacterales</taxon>
        <taxon>Conexibacteraceae</taxon>
        <taxon>Conexibacter</taxon>
    </lineage>
</organism>
<accession>D3F1V4</accession>
<dbReference type="AlphaFoldDB" id="D3F1V4"/>
<dbReference type="HOGENOM" id="CLU_089258_1_1_11"/>
<dbReference type="Pfam" id="PF03551">
    <property type="entry name" value="PadR"/>
    <property type="match status" value="1"/>
</dbReference>
<dbReference type="eggNOG" id="COG1695">
    <property type="taxonomic scope" value="Bacteria"/>
</dbReference>
<dbReference type="Proteomes" id="UP000008229">
    <property type="component" value="Chromosome"/>
</dbReference>
<feature type="domain" description="Transcription regulator PadR N-terminal" evidence="1">
    <location>
        <begin position="7"/>
        <end position="77"/>
    </location>
</feature>
<evidence type="ECO:0000313" key="3">
    <source>
        <dbReference type="Proteomes" id="UP000008229"/>
    </source>
</evidence>
<protein>
    <submittedName>
        <fullName evidence="2">Transcriptional regulator, PadR-like family</fullName>
    </submittedName>
</protein>
<dbReference type="EMBL" id="CP001854">
    <property type="protein sequence ID" value="ADB54135.1"/>
    <property type="molecule type" value="Genomic_DNA"/>
</dbReference>
<dbReference type="STRING" id="469383.Cwoe_5734"/>
<dbReference type="OrthoDB" id="3186544at2"/>
<dbReference type="RefSeq" id="WP_012937186.1">
    <property type="nucleotide sequence ID" value="NC_013739.1"/>
</dbReference>